<dbReference type="InterPro" id="IPR011044">
    <property type="entry name" value="Quino_amine_DH_bsu"/>
</dbReference>
<evidence type="ECO:0008006" key="3">
    <source>
        <dbReference type="Google" id="ProtNLM"/>
    </source>
</evidence>
<reference evidence="1 2" key="1">
    <citation type="submission" date="2020-07" db="EMBL/GenBank/DDBJ databases">
        <title>Genomic Encyclopedia of Type Strains, Phase IV (KMG-IV): sequencing the most valuable type-strain genomes for metagenomic binning, comparative biology and taxonomic classification.</title>
        <authorList>
            <person name="Goeker M."/>
        </authorList>
    </citation>
    <scope>NUCLEOTIDE SEQUENCE [LARGE SCALE GENOMIC DNA]</scope>
    <source>
        <strain evidence="1 2">DSM 23697</strain>
    </source>
</reference>
<gene>
    <name evidence="1" type="ORF">F5613_002417</name>
</gene>
<dbReference type="SUPFAM" id="SSF50969">
    <property type="entry name" value="YVTN repeat-like/Quinoprotein amine dehydrogenase"/>
    <property type="match status" value="1"/>
</dbReference>
<accession>A0A8E2D4M6</accession>
<proteinExistence type="predicted"/>
<comment type="caution">
    <text evidence="1">The sequence shown here is derived from an EMBL/GenBank/DDBJ whole genome shotgun (WGS) entry which is preliminary data.</text>
</comment>
<evidence type="ECO:0000313" key="2">
    <source>
        <dbReference type="Proteomes" id="UP000574332"/>
    </source>
</evidence>
<dbReference type="AlphaFoldDB" id="A0A8E2D4M6"/>
<organism evidence="1 2">
    <name type="scientific">Macellibacteroides fermentans</name>
    <dbReference type="NCBI Taxonomy" id="879969"/>
    <lineage>
        <taxon>Bacteria</taxon>
        <taxon>Pseudomonadati</taxon>
        <taxon>Bacteroidota</taxon>
        <taxon>Bacteroidia</taxon>
        <taxon>Bacteroidales</taxon>
        <taxon>Porphyromonadaceae</taxon>
        <taxon>Macellibacteroides</taxon>
    </lineage>
</organism>
<keyword evidence="2" id="KW-1185">Reference proteome</keyword>
<sequence>MKQMIFGVAIIAAMPFHFFKRHRSMKAVFYILSSIIGLTSCMERPDNSMIGLFKNKSNEQTKISQIKTDSVRNPYIMNYHNGMLVFGDIFQPKFISIFDGYNGDFLGDFASQGVGPDEFVHIGNISCINDKISLWDAGKSTLTFAGIDHNNILSPTFQNIKIKEDTTLLSVFQVIPLQEDLFVATGIIKNHRFALLDKNGNILKRFGNYPKDYKPNNTDIENGAIYQCLLTSQNEKKVFAAACGIGESIMFYDLNNKNNPHLIREFTFDHPQYDLTGDNEQPVIFSKDSKNGFIDIKSSSNYCICLFSGEVRTEVNDYGGNKILIFDWKGNPIKLIVLEQQYTNLAIDEENKRILLLGTSSETKDYIISEIELPE</sequence>
<dbReference type="Proteomes" id="UP000574332">
    <property type="component" value="Unassembled WGS sequence"/>
</dbReference>
<dbReference type="EMBL" id="JACCCY010000003">
    <property type="protein sequence ID" value="NYI50287.1"/>
    <property type="molecule type" value="Genomic_DNA"/>
</dbReference>
<protein>
    <recommendedName>
        <fullName evidence="3">TolB-like 6-blade propeller-like</fullName>
    </recommendedName>
</protein>
<name>A0A8E2D4M6_9PORP</name>
<evidence type="ECO:0000313" key="1">
    <source>
        <dbReference type="EMBL" id="NYI50287.1"/>
    </source>
</evidence>
<dbReference type="RefSeq" id="WP_179399874.1">
    <property type="nucleotide sequence ID" value="NZ_JACCCY010000003.1"/>
</dbReference>
<dbReference type="Pfam" id="PF15869">
    <property type="entry name" value="TolB_like"/>
    <property type="match status" value="1"/>
</dbReference>